<evidence type="ECO:0000313" key="3">
    <source>
        <dbReference type="Proteomes" id="UP001168821"/>
    </source>
</evidence>
<gene>
    <name evidence="2" type="ORF">Zmor_000813</name>
</gene>
<dbReference type="AlphaFoldDB" id="A0AA38J0T9"/>
<keyword evidence="3" id="KW-1185">Reference proteome</keyword>
<dbReference type="EMBL" id="JALNTZ010000001">
    <property type="protein sequence ID" value="KAJ3665313.1"/>
    <property type="molecule type" value="Genomic_DNA"/>
</dbReference>
<proteinExistence type="predicted"/>
<feature type="transmembrane region" description="Helical" evidence="1">
    <location>
        <begin position="75"/>
        <end position="98"/>
    </location>
</feature>
<keyword evidence="1" id="KW-1133">Transmembrane helix</keyword>
<evidence type="ECO:0000256" key="1">
    <source>
        <dbReference type="SAM" id="Phobius"/>
    </source>
</evidence>
<accession>A0AA38J0T9</accession>
<comment type="caution">
    <text evidence="2">The sequence shown here is derived from an EMBL/GenBank/DDBJ whole genome shotgun (WGS) entry which is preliminary data.</text>
</comment>
<name>A0AA38J0T9_9CUCU</name>
<keyword evidence="1" id="KW-0472">Membrane</keyword>
<organism evidence="2 3">
    <name type="scientific">Zophobas morio</name>
    <dbReference type="NCBI Taxonomy" id="2755281"/>
    <lineage>
        <taxon>Eukaryota</taxon>
        <taxon>Metazoa</taxon>
        <taxon>Ecdysozoa</taxon>
        <taxon>Arthropoda</taxon>
        <taxon>Hexapoda</taxon>
        <taxon>Insecta</taxon>
        <taxon>Pterygota</taxon>
        <taxon>Neoptera</taxon>
        <taxon>Endopterygota</taxon>
        <taxon>Coleoptera</taxon>
        <taxon>Polyphaga</taxon>
        <taxon>Cucujiformia</taxon>
        <taxon>Tenebrionidae</taxon>
        <taxon>Zophobas</taxon>
    </lineage>
</organism>
<dbReference type="Proteomes" id="UP001168821">
    <property type="component" value="Unassembled WGS sequence"/>
</dbReference>
<evidence type="ECO:0000313" key="2">
    <source>
        <dbReference type="EMBL" id="KAJ3665313.1"/>
    </source>
</evidence>
<sequence>MKWGGTRIKHVSGSENIYNGMSLRGQSAALYSKGFLSAAGDALLIARQNSLSKSRLRCGFLIHLERSNSSGKSTYAAYILYDNTFFVLLSGLITPLALQFSYGTFKRGPAI</sequence>
<reference evidence="2" key="1">
    <citation type="journal article" date="2023" name="G3 (Bethesda)">
        <title>Whole genome assemblies of Zophobas morio and Tenebrio molitor.</title>
        <authorList>
            <person name="Kaur S."/>
            <person name="Stinson S.A."/>
            <person name="diCenzo G.C."/>
        </authorList>
    </citation>
    <scope>NUCLEOTIDE SEQUENCE</scope>
    <source>
        <strain evidence="2">QUZm001</strain>
    </source>
</reference>
<keyword evidence="1" id="KW-0812">Transmembrane</keyword>
<protein>
    <submittedName>
        <fullName evidence="2">Uncharacterized protein</fullName>
    </submittedName>
</protein>